<feature type="region of interest" description="Disordered" evidence="1">
    <location>
        <begin position="13"/>
        <end position="66"/>
    </location>
</feature>
<evidence type="ECO:0000313" key="2">
    <source>
        <dbReference type="EMBL" id="RON34319.1"/>
    </source>
</evidence>
<dbReference type="AlphaFoldDB" id="A0A423J9E6"/>
<protein>
    <submittedName>
        <fullName evidence="2">Uncharacterized protein</fullName>
    </submittedName>
</protein>
<dbReference type="Proteomes" id="UP000283260">
    <property type="component" value="Unassembled WGS sequence"/>
</dbReference>
<feature type="region of interest" description="Disordered" evidence="1">
    <location>
        <begin position="103"/>
        <end position="134"/>
    </location>
</feature>
<evidence type="ECO:0000256" key="1">
    <source>
        <dbReference type="SAM" id="MobiDB-lite"/>
    </source>
</evidence>
<dbReference type="EMBL" id="MOBL01000007">
    <property type="protein sequence ID" value="RON34319.1"/>
    <property type="molecule type" value="Genomic_DNA"/>
</dbReference>
<sequence>MAGGGYRGILAAVPPTQCLRSASGKGAKDQDQKPKQQQDQQLREQARSHKKSEHIQNQSHPLFFSPLYRPSVSSPAAFDLDAPPPREAEWRFCAVGNPAWMPGGRARPWMADRGGPTEQDRSEGMPSLGEAPSERGKSVLVALALFQSDPL</sequence>
<gene>
    <name evidence="2" type="ORF">BK661_09540</name>
</gene>
<evidence type="ECO:0000313" key="3">
    <source>
        <dbReference type="Proteomes" id="UP000283260"/>
    </source>
</evidence>
<accession>A0A423J9E6</accession>
<reference evidence="2 3" key="1">
    <citation type="submission" date="2016-10" db="EMBL/GenBank/DDBJ databases">
        <title>Comparative genome analysis of multiple Pseudomonas spp. focuses on biocontrol and plant growth promoting traits.</title>
        <authorList>
            <person name="Tao X.-Y."/>
            <person name="Taylor C.G."/>
        </authorList>
    </citation>
    <scope>NUCLEOTIDE SEQUENCE [LARGE SCALE GENOMIC DNA]</scope>
    <source>
        <strain evidence="2 3">94G2</strain>
    </source>
</reference>
<comment type="caution">
    <text evidence="2">The sequence shown here is derived from an EMBL/GenBank/DDBJ whole genome shotgun (WGS) entry which is preliminary data.</text>
</comment>
<feature type="compositionally biased region" description="Basic and acidic residues" evidence="1">
    <location>
        <begin position="26"/>
        <end position="47"/>
    </location>
</feature>
<organism evidence="2 3">
    <name type="scientific">Pseudomonas frederiksbergensis</name>
    <dbReference type="NCBI Taxonomy" id="104087"/>
    <lineage>
        <taxon>Bacteria</taxon>
        <taxon>Pseudomonadati</taxon>
        <taxon>Pseudomonadota</taxon>
        <taxon>Gammaproteobacteria</taxon>
        <taxon>Pseudomonadales</taxon>
        <taxon>Pseudomonadaceae</taxon>
        <taxon>Pseudomonas</taxon>
    </lineage>
</organism>
<proteinExistence type="predicted"/>
<name>A0A423J9E6_9PSED</name>